<reference evidence="2" key="1">
    <citation type="submission" date="2022-11" db="EMBL/GenBank/DDBJ databases">
        <authorList>
            <person name="Kikuchi T."/>
        </authorList>
    </citation>
    <scope>NUCLEOTIDE SEQUENCE</scope>
    <source>
        <strain evidence="2">PS1010</strain>
    </source>
</reference>
<evidence type="ECO:0000313" key="2">
    <source>
        <dbReference type="EMBL" id="CAI5455756.1"/>
    </source>
</evidence>
<feature type="compositionally biased region" description="Low complexity" evidence="1">
    <location>
        <begin position="142"/>
        <end position="153"/>
    </location>
</feature>
<comment type="caution">
    <text evidence="2">The sequence shown here is derived from an EMBL/GenBank/DDBJ whole genome shotgun (WGS) entry which is preliminary data.</text>
</comment>
<gene>
    <name evidence="2" type="ORF">CAMP_LOCUS18393</name>
</gene>
<protein>
    <submittedName>
        <fullName evidence="2">Uncharacterized protein</fullName>
    </submittedName>
</protein>
<dbReference type="AlphaFoldDB" id="A0A9P1N982"/>
<organism evidence="2 3">
    <name type="scientific">Caenorhabditis angaria</name>
    <dbReference type="NCBI Taxonomy" id="860376"/>
    <lineage>
        <taxon>Eukaryota</taxon>
        <taxon>Metazoa</taxon>
        <taxon>Ecdysozoa</taxon>
        <taxon>Nematoda</taxon>
        <taxon>Chromadorea</taxon>
        <taxon>Rhabditida</taxon>
        <taxon>Rhabditina</taxon>
        <taxon>Rhabditomorpha</taxon>
        <taxon>Rhabditoidea</taxon>
        <taxon>Rhabditidae</taxon>
        <taxon>Peloderinae</taxon>
        <taxon>Caenorhabditis</taxon>
    </lineage>
</organism>
<evidence type="ECO:0000313" key="3">
    <source>
        <dbReference type="Proteomes" id="UP001152747"/>
    </source>
</evidence>
<keyword evidence="3" id="KW-1185">Reference proteome</keyword>
<feature type="region of interest" description="Disordered" evidence="1">
    <location>
        <begin position="31"/>
        <end position="62"/>
    </location>
</feature>
<feature type="compositionally biased region" description="Polar residues" evidence="1">
    <location>
        <begin position="36"/>
        <end position="50"/>
    </location>
</feature>
<feature type="region of interest" description="Disordered" evidence="1">
    <location>
        <begin position="137"/>
        <end position="187"/>
    </location>
</feature>
<dbReference type="Proteomes" id="UP001152747">
    <property type="component" value="Unassembled WGS sequence"/>
</dbReference>
<sequence length="187" mass="21684">MNMSLAIPQPPATMAFISPVIRNDFNLYERKKPTQRSRTISRTTGSQISPKMSGKESTSLDSLLDKQKQLQIMREKHKQKRNIRRNTLNFRKISVITETDEEDVDEDQANMNMESLRKQFTTQLSSPICTFQPISEEEHPIEISSNSSTSSQSDQKKKKGVMSMLHEWIHNHSLKRRRPKVTQQTPK</sequence>
<evidence type="ECO:0000256" key="1">
    <source>
        <dbReference type="SAM" id="MobiDB-lite"/>
    </source>
</evidence>
<accession>A0A9P1N982</accession>
<proteinExistence type="predicted"/>
<name>A0A9P1N982_9PELO</name>
<dbReference type="EMBL" id="CANHGI010000006">
    <property type="protein sequence ID" value="CAI5455756.1"/>
    <property type="molecule type" value="Genomic_DNA"/>
</dbReference>
<dbReference type="OrthoDB" id="5820457at2759"/>